<keyword evidence="2" id="KW-0812">Transmembrane</keyword>
<dbReference type="Proteomes" id="UP000663879">
    <property type="component" value="Unassembled WGS sequence"/>
</dbReference>
<evidence type="ECO:0000256" key="1">
    <source>
        <dbReference type="SAM" id="MobiDB-lite"/>
    </source>
</evidence>
<comment type="caution">
    <text evidence="3">The sequence shown here is derived from an EMBL/GenBank/DDBJ whole genome shotgun (WGS) entry which is preliminary data.</text>
</comment>
<feature type="region of interest" description="Disordered" evidence="1">
    <location>
        <begin position="40"/>
        <end position="79"/>
    </location>
</feature>
<evidence type="ECO:0000313" key="3">
    <source>
        <dbReference type="EMBL" id="CAF1003766.1"/>
    </source>
</evidence>
<keyword evidence="4" id="KW-1185">Reference proteome</keyword>
<keyword evidence="2" id="KW-0472">Membrane</keyword>
<organism evidence="3 4">
    <name type="scientific">Brachionus calyciflorus</name>
    <dbReference type="NCBI Taxonomy" id="104777"/>
    <lineage>
        <taxon>Eukaryota</taxon>
        <taxon>Metazoa</taxon>
        <taxon>Spiralia</taxon>
        <taxon>Gnathifera</taxon>
        <taxon>Rotifera</taxon>
        <taxon>Eurotatoria</taxon>
        <taxon>Monogononta</taxon>
        <taxon>Pseudotrocha</taxon>
        <taxon>Ploima</taxon>
        <taxon>Brachionidae</taxon>
        <taxon>Brachionus</taxon>
    </lineage>
</organism>
<accession>A0A814H1F2</accession>
<proteinExistence type="predicted"/>
<feature type="transmembrane region" description="Helical" evidence="2">
    <location>
        <begin position="6"/>
        <end position="29"/>
    </location>
</feature>
<reference evidence="3" key="1">
    <citation type="submission" date="2021-02" db="EMBL/GenBank/DDBJ databases">
        <authorList>
            <person name="Nowell W R."/>
        </authorList>
    </citation>
    <scope>NUCLEOTIDE SEQUENCE</scope>
    <source>
        <strain evidence="3">Ploen Becks lab</strain>
    </source>
</reference>
<sequence>MQFIDKIALISIGALYFLFHLTYISYFLVRYRRYSSVGYQDSHEIGKDKDDTDSDNRIINEAESNNKTTNDGHNPRKNN</sequence>
<protein>
    <submittedName>
        <fullName evidence="3">Uncharacterized protein</fullName>
    </submittedName>
</protein>
<dbReference type="AlphaFoldDB" id="A0A814H1F2"/>
<keyword evidence="2" id="KW-1133">Transmembrane helix</keyword>
<evidence type="ECO:0000313" key="4">
    <source>
        <dbReference type="Proteomes" id="UP000663879"/>
    </source>
</evidence>
<feature type="compositionally biased region" description="Basic and acidic residues" evidence="1">
    <location>
        <begin position="41"/>
        <end position="60"/>
    </location>
</feature>
<dbReference type="EMBL" id="CAJNOC010003942">
    <property type="protein sequence ID" value="CAF1003766.1"/>
    <property type="molecule type" value="Genomic_DNA"/>
</dbReference>
<evidence type="ECO:0000256" key="2">
    <source>
        <dbReference type="SAM" id="Phobius"/>
    </source>
</evidence>
<gene>
    <name evidence="3" type="ORF">OXX778_LOCUS16545</name>
</gene>
<name>A0A814H1F2_9BILA</name>
<feature type="compositionally biased region" description="Polar residues" evidence="1">
    <location>
        <begin position="62"/>
        <end position="72"/>
    </location>
</feature>